<reference evidence="3" key="1">
    <citation type="submission" date="2019-06" db="EMBL/GenBank/DDBJ databases">
        <title>Gordonia isolated from sludge of a wastewater treatment plant.</title>
        <authorList>
            <person name="Tamura T."/>
            <person name="Aoyama K."/>
            <person name="Kang Y."/>
            <person name="Saito S."/>
            <person name="Akiyama N."/>
            <person name="Yazawa K."/>
            <person name="Gonoi T."/>
            <person name="Mikami Y."/>
        </authorList>
    </citation>
    <scope>NUCLEOTIDE SEQUENCE [LARGE SCALE GENOMIC DNA]</scope>
    <source>
        <strain evidence="3">NBRC 107697</strain>
    </source>
</reference>
<dbReference type="AlphaFoldDB" id="A0A7I9V183"/>
<feature type="signal peptide" evidence="1">
    <location>
        <begin position="1"/>
        <end position="18"/>
    </location>
</feature>
<dbReference type="RefSeq" id="WP_161928520.1">
    <property type="nucleotide sequence ID" value="NZ_BJOU01000017.1"/>
</dbReference>
<accession>A0A7I9V183</accession>
<sequence length="77" mass="7617">MKLRVLIMSAALATGALAGTVAGITAQAEASTPRLGASCSVSEIGTFARTANGKKVRCTSTGASGVKWVPVAQPAAQ</sequence>
<evidence type="ECO:0000256" key="1">
    <source>
        <dbReference type="SAM" id="SignalP"/>
    </source>
</evidence>
<dbReference type="Proteomes" id="UP000444980">
    <property type="component" value="Unassembled WGS sequence"/>
</dbReference>
<organism evidence="2 3">
    <name type="scientific">Gordonia crocea</name>
    <dbReference type="NCBI Taxonomy" id="589162"/>
    <lineage>
        <taxon>Bacteria</taxon>
        <taxon>Bacillati</taxon>
        <taxon>Actinomycetota</taxon>
        <taxon>Actinomycetes</taxon>
        <taxon>Mycobacteriales</taxon>
        <taxon>Gordoniaceae</taxon>
        <taxon>Gordonia</taxon>
    </lineage>
</organism>
<dbReference type="EMBL" id="BJOU01000017">
    <property type="protein sequence ID" value="GED99217.1"/>
    <property type="molecule type" value="Genomic_DNA"/>
</dbReference>
<protein>
    <submittedName>
        <fullName evidence="2">Uncharacterized protein</fullName>
    </submittedName>
</protein>
<comment type="caution">
    <text evidence="2">The sequence shown here is derived from an EMBL/GenBank/DDBJ whole genome shotgun (WGS) entry which is preliminary data.</text>
</comment>
<evidence type="ECO:0000313" key="2">
    <source>
        <dbReference type="EMBL" id="GED99217.1"/>
    </source>
</evidence>
<dbReference type="OrthoDB" id="9974551at2"/>
<feature type="chain" id="PRO_5038359450" evidence="1">
    <location>
        <begin position="19"/>
        <end position="77"/>
    </location>
</feature>
<name>A0A7I9V183_9ACTN</name>
<proteinExistence type="predicted"/>
<keyword evidence="1" id="KW-0732">Signal</keyword>
<gene>
    <name evidence="2" type="ORF">nbrc107697_32560</name>
</gene>
<keyword evidence="3" id="KW-1185">Reference proteome</keyword>
<evidence type="ECO:0000313" key="3">
    <source>
        <dbReference type="Proteomes" id="UP000444980"/>
    </source>
</evidence>